<comment type="subcellular location">
    <subcellularLocation>
        <location evidence="1">Cell membrane</location>
        <topology evidence="1">Multi-pass membrane protein</topology>
    </subcellularLocation>
</comment>
<dbReference type="GO" id="GO:0022857">
    <property type="term" value="F:transmembrane transporter activity"/>
    <property type="evidence" value="ECO:0007669"/>
    <property type="project" value="InterPro"/>
</dbReference>
<name>A0A5P2CR83_STRVZ</name>
<dbReference type="EMBL" id="CP029191">
    <property type="protein sequence ID" value="QES45416.1"/>
    <property type="molecule type" value="Genomic_DNA"/>
</dbReference>
<keyword evidence="3" id="KW-1003">Cell membrane</keyword>
<dbReference type="InterPro" id="IPR036259">
    <property type="entry name" value="MFS_trans_sf"/>
</dbReference>
<feature type="transmembrane region" description="Helical" evidence="8">
    <location>
        <begin position="69"/>
        <end position="94"/>
    </location>
</feature>
<keyword evidence="2" id="KW-0813">Transport</keyword>
<reference evidence="9 10" key="1">
    <citation type="submission" date="2018-05" db="EMBL/GenBank/DDBJ databases">
        <title>Streptomyces venezuelae.</title>
        <authorList>
            <person name="Kim W."/>
            <person name="Lee N."/>
            <person name="Cho B.-K."/>
        </authorList>
    </citation>
    <scope>NUCLEOTIDE SEQUENCE [LARGE SCALE GENOMIC DNA]</scope>
    <source>
        <strain evidence="9 10">ATCC 14585</strain>
    </source>
</reference>
<feature type="region of interest" description="Disordered" evidence="7">
    <location>
        <begin position="1"/>
        <end position="25"/>
    </location>
</feature>
<keyword evidence="6 8" id="KW-0472">Membrane</keyword>
<evidence type="ECO:0000313" key="9">
    <source>
        <dbReference type="EMBL" id="QES45416.1"/>
    </source>
</evidence>
<feature type="region of interest" description="Disordered" evidence="7">
    <location>
        <begin position="216"/>
        <end position="237"/>
    </location>
</feature>
<keyword evidence="5 8" id="KW-1133">Transmembrane helix</keyword>
<evidence type="ECO:0000256" key="5">
    <source>
        <dbReference type="ARBA" id="ARBA00022989"/>
    </source>
</evidence>
<evidence type="ECO:0000256" key="2">
    <source>
        <dbReference type="ARBA" id="ARBA00022448"/>
    </source>
</evidence>
<dbReference type="AlphaFoldDB" id="A0A5P2CR83"/>
<sequence length="444" mass="46615">MNPSPHQPTPTPTPKPRPRPRPTPTGLAQFTHFTAPQYFLLVGSFLIPLGSFAVLPFTSVLLHERLGMGLGTVGVVLAVASFVQFSGGVVGGALAERIGLQPTMLLALVIRTAGFAVFLPGLSRPAWAVAALFLVSVGAALYLPANKAYLVTGVGEERRAPLLSASSSALNAGIALGPLAAAPFVLTASAGLFTAVAVLFGLITAGHALLPQATARATPEAAPSEDDQDERERPTEGPTLLPFAITVLSVYVFMFFQHYLALYAVGRTSTLFYGLVLALYALLLVVAQPLLSDWMAHLPYLRALRIGFTALAAGMAALALGHPAAILGGALLICVGEVVLFLKNDLEALARSTRSPAVVFGRQRLAAGIGAFASGIAGGEGYAWAERADRAGLFWLAVAAQCVLLPPLLLRALRGPIPYFCNGFYSVRRRVRDRASRAGRASSQ</sequence>
<dbReference type="Gene3D" id="1.20.1250.20">
    <property type="entry name" value="MFS general substrate transporter like domains"/>
    <property type="match status" value="1"/>
</dbReference>
<accession>A0A5P2CR83</accession>
<protein>
    <submittedName>
        <fullName evidence="9">MFS transporter</fullName>
    </submittedName>
</protein>
<dbReference type="RefSeq" id="WP_150187720.1">
    <property type="nucleotide sequence ID" value="NZ_CP029191.1"/>
</dbReference>
<evidence type="ECO:0000256" key="1">
    <source>
        <dbReference type="ARBA" id="ARBA00004651"/>
    </source>
</evidence>
<feature type="transmembrane region" description="Helical" evidence="8">
    <location>
        <begin position="240"/>
        <end position="265"/>
    </location>
</feature>
<keyword evidence="4 8" id="KW-0812">Transmembrane</keyword>
<evidence type="ECO:0000313" key="10">
    <source>
        <dbReference type="Proteomes" id="UP000324015"/>
    </source>
</evidence>
<proteinExistence type="predicted"/>
<evidence type="ECO:0000256" key="3">
    <source>
        <dbReference type="ARBA" id="ARBA00022475"/>
    </source>
</evidence>
<feature type="transmembrane region" description="Helical" evidence="8">
    <location>
        <begin position="126"/>
        <end position="145"/>
    </location>
</feature>
<dbReference type="PANTHER" id="PTHR23517">
    <property type="entry name" value="RESISTANCE PROTEIN MDTM, PUTATIVE-RELATED-RELATED"/>
    <property type="match status" value="1"/>
</dbReference>
<feature type="transmembrane region" description="Helical" evidence="8">
    <location>
        <begin position="38"/>
        <end position="62"/>
    </location>
</feature>
<evidence type="ECO:0000256" key="7">
    <source>
        <dbReference type="SAM" id="MobiDB-lite"/>
    </source>
</evidence>
<evidence type="ECO:0000256" key="4">
    <source>
        <dbReference type="ARBA" id="ARBA00022692"/>
    </source>
</evidence>
<feature type="compositionally biased region" description="Pro residues" evidence="7">
    <location>
        <begin position="1"/>
        <end position="15"/>
    </location>
</feature>
<dbReference type="InterPro" id="IPR050171">
    <property type="entry name" value="MFS_Transporters"/>
</dbReference>
<feature type="transmembrane region" description="Helical" evidence="8">
    <location>
        <begin position="180"/>
        <end position="203"/>
    </location>
</feature>
<feature type="transmembrane region" description="Helical" evidence="8">
    <location>
        <begin position="326"/>
        <end position="344"/>
    </location>
</feature>
<dbReference type="Pfam" id="PF07690">
    <property type="entry name" value="MFS_1"/>
    <property type="match status" value="1"/>
</dbReference>
<feature type="transmembrane region" description="Helical" evidence="8">
    <location>
        <begin position="391"/>
        <end position="410"/>
    </location>
</feature>
<evidence type="ECO:0000256" key="6">
    <source>
        <dbReference type="ARBA" id="ARBA00023136"/>
    </source>
</evidence>
<evidence type="ECO:0000256" key="8">
    <source>
        <dbReference type="SAM" id="Phobius"/>
    </source>
</evidence>
<gene>
    <name evidence="9" type="ORF">DEJ49_34435</name>
</gene>
<dbReference type="SUPFAM" id="SSF103473">
    <property type="entry name" value="MFS general substrate transporter"/>
    <property type="match status" value="1"/>
</dbReference>
<feature type="transmembrane region" description="Helical" evidence="8">
    <location>
        <begin position="271"/>
        <end position="291"/>
    </location>
</feature>
<dbReference type="GO" id="GO:0005886">
    <property type="term" value="C:plasma membrane"/>
    <property type="evidence" value="ECO:0007669"/>
    <property type="project" value="UniProtKB-SubCell"/>
</dbReference>
<organism evidence="9 10">
    <name type="scientific">Streptomyces venezuelae</name>
    <dbReference type="NCBI Taxonomy" id="54571"/>
    <lineage>
        <taxon>Bacteria</taxon>
        <taxon>Bacillati</taxon>
        <taxon>Actinomycetota</taxon>
        <taxon>Actinomycetes</taxon>
        <taxon>Kitasatosporales</taxon>
        <taxon>Streptomycetaceae</taxon>
        <taxon>Streptomyces</taxon>
    </lineage>
</organism>
<dbReference type="PANTHER" id="PTHR23517:SF2">
    <property type="entry name" value="MULTIDRUG RESISTANCE PROTEIN MDTH"/>
    <property type="match status" value="1"/>
</dbReference>
<dbReference type="InterPro" id="IPR011701">
    <property type="entry name" value="MFS"/>
</dbReference>
<dbReference type="Proteomes" id="UP000324015">
    <property type="component" value="Chromosome"/>
</dbReference>
<feature type="transmembrane region" description="Helical" evidence="8">
    <location>
        <begin position="100"/>
        <end position="119"/>
    </location>
</feature>